<dbReference type="InterPro" id="IPR004842">
    <property type="entry name" value="SLC12A_fam"/>
</dbReference>
<dbReference type="EMBL" id="KK112803">
    <property type="protein sequence ID" value="KFM58590.1"/>
    <property type="molecule type" value="Genomic_DNA"/>
</dbReference>
<dbReference type="PANTHER" id="PTHR11827:SF72">
    <property type="entry name" value="GH08340P"/>
    <property type="match status" value="1"/>
</dbReference>
<evidence type="ECO:0000256" key="4">
    <source>
        <dbReference type="ARBA" id="ARBA00023136"/>
    </source>
</evidence>
<feature type="transmembrane region" description="Helical" evidence="6">
    <location>
        <begin position="73"/>
        <end position="95"/>
    </location>
</feature>
<dbReference type="InterPro" id="IPR004841">
    <property type="entry name" value="AA-permease/SLC12A_dom"/>
</dbReference>
<dbReference type="Proteomes" id="UP000054359">
    <property type="component" value="Unassembled WGS sequence"/>
</dbReference>
<dbReference type="Gene3D" id="1.20.1740.10">
    <property type="entry name" value="Amino acid/polyamine transporter I"/>
    <property type="match status" value="1"/>
</dbReference>
<gene>
    <name evidence="8" type="ORF">X975_22586</name>
</gene>
<reference evidence="8 9" key="1">
    <citation type="submission" date="2013-11" db="EMBL/GenBank/DDBJ databases">
        <title>Genome sequencing of Stegodyphus mimosarum.</title>
        <authorList>
            <person name="Bechsgaard J."/>
        </authorList>
    </citation>
    <scope>NUCLEOTIDE SEQUENCE [LARGE SCALE GENOMIC DNA]</scope>
</reference>
<dbReference type="GO" id="GO:0055064">
    <property type="term" value="P:chloride ion homeostasis"/>
    <property type="evidence" value="ECO:0007669"/>
    <property type="project" value="TreeGrafter"/>
</dbReference>
<dbReference type="STRING" id="407821.A0A087T0F1"/>
<feature type="domain" description="Amino acid permease/ SLC12A" evidence="7">
    <location>
        <begin position="74"/>
        <end position="167"/>
    </location>
</feature>
<dbReference type="AlphaFoldDB" id="A0A087T0F1"/>
<dbReference type="GO" id="GO:0015379">
    <property type="term" value="F:potassium:chloride symporter activity"/>
    <property type="evidence" value="ECO:0007669"/>
    <property type="project" value="TreeGrafter"/>
</dbReference>
<organism evidence="8 9">
    <name type="scientific">Stegodyphus mimosarum</name>
    <name type="common">African social velvet spider</name>
    <dbReference type="NCBI Taxonomy" id="407821"/>
    <lineage>
        <taxon>Eukaryota</taxon>
        <taxon>Metazoa</taxon>
        <taxon>Ecdysozoa</taxon>
        <taxon>Arthropoda</taxon>
        <taxon>Chelicerata</taxon>
        <taxon>Arachnida</taxon>
        <taxon>Araneae</taxon>
        <taxon>Araneomorphae</taxon>
        <taxon>Entelegynae</taxon>
        <taxon>Eresoidea</taxon>
        <taxon>Eresidae</taxon>
        <taxon>Stegodyphus</taxon>
    </lineage>
</organism>
<evidence type="ECO:0000256" key="1">
    <source>
        <dbReference type="ARBA" id="ARBA00004141"/>
    </source>
</evidence>
<accession>A0A087T0F1</accession>
<dbReference type="GO" id="GO:0016020">
    <property type="term" value="C:membrane"/>
    <property type="evidence" value="ECO:0007669"/>
    <property type="project" value="UniProtKB-SubCell"/>
</dbReference>
<evidence type="ECO:0000313" key="9">
    <source>
        <dbReference type="Proteomes" id="UP000054359"/>
    </source>
</evidence>
<sequence length="171" mass="17921">MEQSINSLSEQDPGDGSQISIAPKKRLNDKTPLLRNVRLLCSFNDNSSESQSITTNNTSNGTGLRSLTTFPGVFVPVSLSMFSAVLFLRVGFIVGHAGLLETLAGAILSYVILVSTVLSICAISTNGAVEGGGAYFMISRALGPEFGGSIGTLFFLANIFSSALYIAGCVE</sequence>
<feature type="transmembrane region" description="Helical" evidence="6">
    <location>
        <begin position="149"/>
        <end position="170"/>
    </location>
</feature>
<dbReference type="OMA" id="FHRYINF"/>
<dbReference type="OrthoDB" id="2020542at2759"/>
<keyword evidence="9" id="KW-1185">Reference proteome</keyword>
<feature type="transmembrane region" description="Helical" evidence="6">
    <location>
        <begin position="107"/>
        <end position="129"/>
    </location>
</feature>
<evidence type="ECO:0000256" key="5">
    <source>
        <dbReference type="SAM" id="MobiDB-lite"/>
    </source>
</evidence>
<feature type="region of interest" description="Disordered" evidence="5">
    <location>
        <begin position="1"/>
        <end position="22"/>
    </location>
</feature>
<dbReference type="GO" id="GO:0006884">
    <property type="term" value="P:cell volume homeostasis"/>
    <property type="evidence" value="ECO:0007669"/>
    <property type="project" value="TreeGrafter"/>
</dbReference>
<proteinExistence type="predicted"/>
<protein>
    <submittedName>
        <fullName evidence="8">Solute carrier family 12 member 9</fullName>
    </submittedName>
</protein>
<evidence type="ECO:0000256" key="6">
    <source>
        <dbReference type="SAM" id="Phobius"/>
    </source>
</evidence>
<dbReference type="Pfam" id="PF00324">
    <property type="entry name" value="AA_permease"/>
    <property type="match status" value="1"/>
</dbReference>
<name>A0A087T0F1_STEMI</name>
<evidence type="ECO:0000313" key="8">
    <source>
        <dbReference type="EMBL" id="KFM58590.1"/>
    </source>
</evidence>
<feature type="non-terminal residue" evidence="8">
    <location>
        <position position="171"/>
    </location>
</feature>
<keyword evidence="3 6" id="KW-1133">Transmembrane helix</keyword>
<keyword evidence="2 6" id="KW-0812">Transmembrane</keyword>
<comment type="subcellular location">
    <subcellularLocation>
        <location evidence="1">Membrane</location>
        <topology evidence="1">Multi-pass membrane protein</topology>
    </subcellularLocation>
</comment>
<feature type="compositionally biased region" description="Polar residues" evidence="5">
    <location>
        <begin position="1"/>
        <end position="10"/>
    </location>
</feature>
<dbReference type="PANTHER" id="PTHR11827">
    <property type="entry name" value="SOLUTE CARRIER FAMILY 12, CATION COTRANSPORTERS"/>
    <property type="match status" value="1"/>
</dbReference>
<dbReference type="GO" id="GO:0055075">
    <property type="term" value="P:potassium ion homeostasis"/>
    <property type="evidence" value="ECO:0007669"/>
    <property type="project" value="TreeGrafter"/>
</dbReference>
<evidence type="ECO:0000256" key="3">
    <source>
        <dbReference type="ARBA" id="ARBA00022989"/>
    </source>
</evidence>
<keyword evidence="4 6" id="KW-0472">Membrane</keyword>
<evidence type="ECO:0000256" key="2">
    <source>
        <dbReference type="ARBA" id="ARBA00022692"/>
    </source>
</evidence>
<evidence type="ECO:0000259" key="7">
    <source>
        <dbReference type="Pfam" id="PF00324"/>
    </source>
</evidence>